<dbReference type="eggNOG" id="arCOG01405">
    <property type="taxonomic scope" value="Archaea"/>
</dbReference>
<dbReference type="InterPro" id="IPR001296">
    <property type="entry name" value="Glyco_trans_1"/>
</dbReference>
<dbReference type="OrthoDB" id="132546at2157"/>
<evidence type="ECO:0000256" key="1">
    <source>
        <dbReference type="ARBA" id="ARBA00022679"/>
    </source>
</evidence>
<reference evidence="4 5" key="2">
    <citation type="journal article" date="2015" name="Genome Announc.">
        <title>Complete Genome Sequence of Hyperthermophilic Piezophilic Archaeon Palaeococcus pacificus DY20341T, Isolated from Deep-Sea Hydrothermal Sediments.</title>
        <authorList>
            <person name="Zeng X."/>
            <person name="Jebbar M."/>
            <person name="Shao Z."/>
        </authorList>
    </citation>
    <scope>NUCLEOTIDE SEQUENCE [LARGE SCALE GENOMIC DNA]</scope>
    <source>
        <strain evidence="4 5">DY20341</strain>
    </source>
</reference>
<dbReference type="Proteomes" id="UP000027981">
    <property type="component" value="Chromosome"/>
</dbReference>
<keyword evidence="1" id="KW-0808">Transferase</keyword>
<name>A0A075LWE5_9EURY</name>
<dbReference type="GO" id="GO:0016757">
    <property type="term" value="F:glycosyltransferase activity"/>
    <property type="evidence" value="ECO:0007669"/>
    <property type="project" value="InterPro"/>
</dbReference>
<dbReference type="Pfam" id="PF00534">
    <property type="entry name" value="Glycos_transf_1"/>
    <property type="match status" value="1"/>
</dbReference>
<accession>A0A075LWE5</accession>
<dbReference type="EMBL" id="CP006019">
    <property type="protein sequence ID" value="AIF70362.1"/>
    <property type="molecule type" value="Genomic_DNA"/>
</dbReference>
<gene>
    <name evidence="4" type="ORF">PAP_09940</name>
</gene>
<dbReference type="RefSeq" id="WP_048165817.1">
    <property type="nucleotide sequence ID" value="NZ_CP006019.1"/>
</dbReference>
<dbReference type="PANTHER" id="PTHR46401:SF2">
    <property type="entry name" value="GLYCOSYLTRANSFERASE WBBK-RELATED"/>
    <property type="match status" value="1"/>
</dbReference>
<feature type="domain" description="Glycosyltransferase subfamily 4-like N-terminal" evidence="3">
    <location>
        <begin position="19"/>
        <end position="206"/>
    </location>
</feature>
<dbReference type="Pfam" id="PF13439">
    <property type="entry name" value="Glyco_transf_4"/>
    <property type="match status" value="1"/>
</dbReference>
<organism evidence="4 5">
    <name type="scientific">Palaeococcus pacificus DY20341</name>
    <dbReference type="NCBI Taxonomy" id="1343739"/>
    <lineage>
        <taxon>Archaea</taxon>
        <taxon>Methanobacteriati</taxon>
        <taxon>Methanobacteriota</taxon>
        <taxon>Thermococci</taxon>
        <taxon>Thermococcales</taxon>
        <taxon>Thermococcaceae</taxon>
        <taxon>Palaeococcus</taxon>
    </lineage>
</organism>
<evidence type="ECO:0000259" key="2">
    <source>
        <dbReference type="Pfam" id="PF00534"/>
    </source>
</evidence>
<dbReference type="InterPro" id="IPR028098">
    <property type="entry name" value="Glyco_trans_4-like_N"/>
</dbReference>
<feature type="domain" description="Glycosyl transferase family 1" evidence="2">
    <location>
        <begin position="208"/>
        <end position="368"/>
    </location>
</feature>
<sequence length="403" mass="45609">MKTNITVVMFSQVFPPEKGGNASRIGDLYKYLTKFGVKVIVVSAVETYPFGTFPRESRLIKKEGDIIRLFTYQPIKKDASSIERVLYYTIFPVLANIWLVFNRKHSDVILITSPPPQMYVVALIGKLLRKKVIVDIRDLFLDVSVSLGFIKRGSIVERVFRFLESKALQTANAVTLVTPKIRRQLVEEYGIDPTKCYVVPNGVDLETFKCEKSKRKPQMVYTGYFGHAQDFDTFLEGYALVEEKDRIPLILAGSGENLKETLKKAEKLGLSKWVSYIGMLSRKEVVNLLCSSTIGVAPIKADESLKYAIPSKIYEYLACGLPFIGVGVGEIERIAEESKVGCVGRTPEEIAECIRKLLNSNFEKLRVQALRYVKRFSRESSAKRFIKVLQKVHGGDNNEKHEN</sequence>
<reference evidence="5" key="1">
    <citation type="submission" date="2013-06" db="EMBL/GenBank/DDBJ databases">
        <title>Complete Genome Sequence of Hyperthermophilic Palaeococcus pacificus DY20341T, Isolated from a Deep-Sea Hydrothermal Sediments.</title>
        <authorList>
            <person name="Zeng X."/>
            <person name="Shao Z."/>
        </authorList>
    </citation>
    <scope>NUCLEOTIDE SEQUENCE [LARGE SCALE GENOMIC DNA]</scope>
    <source>
        <strain evidence="5">DY20341</strain>
    </source>
</reference>
<dbReference type="GeneID" id="24843080"/>
<dbReference type="SUPFAM" id="SSF53756">
    <property type="entry name" value="UDP-Glycosyltransferase/glycogen phosphorylase"/>
    <property type="match status" value="1"/>
</dbReference>
<keyword evidence="5" id="KW-1185">Reference proteome</keyword>
<evidence type="ECO:0000259" key="3">
    <source>
        <dbReference type="Pfam" id="PF13439"/>
    </source>
</evidence>
<evidence type="ECO:0000313" key="4">
    <source>
        <dbReference type="EMBL" id="AIF70362.1"/>
    </source>
</evidence>
<evidence type="ECO:0008006" key="6">
    <source>
        <dbReference type="Google" id="ProtNLM"/>
    </source>
</evidence>
<dbReference type="HOGENOM" id="CLU_009583_11_2_2"/>
<dbReference type="PANTHER" id="PTHR46401">
    <property type="entry name" value="GLYCOSYLTRANSFERASE WBBK-RELATED"/>
    <property type="match status" value="1"/>
</dbReference>
<protein>
    <recommendedName>
        <fullName evidence="6">Glycosyltransferase subfamily 4-like N-terminal domain-containing protein</fullName>
    </recommendedName>
</protein>
<dbReference type="AlphaFoldDB" id="A0A075LWE5"/>
<dbReference type="STRING" id="1343739.PAP_09940"/>
<dbReference type="KEGG" id="ppac:PAP_09940"/>
<evidence type="ECO:0000313" key="5">
    <source>
        <dbReference type="Proteomes" id="UP000027981"/>
    </source>
</evidence>
<dbReference type="Gene3D" id="3.40.50.2000">
    <property type="entry name" value="Glycogen Phosphorylase B"/>
    <property type="match status" value="2"/>
</dbReference>
<dbReference type="eggNOG" id="arCOG01406">
    <property type="taxonomic scope" value="Archaea"/>
</dbReference>
<dbReference type="CDD" id="cd03794">
    <property type="entry name" value="GT4_WbuB-like"/>
    <property type="match status" value="1"/>
</dbReference>
<proteinExistence type="predicted"/>